<proteinExistence type="predicted"/>
<gene>
    <name evidence="3" type="ORF">JOC54_002926</name>
</gene>
<evidence type="ECO:0000256" key="2">
    <source>
        <dbReference type="ARBA" id="ARBA00023235"/>
    </source>
</evidence>
<evidence type="ECO:0000313" key="4">
    <source>
        <dbReference type="Proteomes" id="UP001179280"/>
    </source>
</evidence>
<sequence>MLRLYLVRHGETKWNVERRMQGWQDSPLTENGIEQAKRIGAFFQQKEKLDRIYVSPSGRTIHTAAEIVAAAFSNIYQDSRLQEINLGIWEGLTSDQVNKQDYVESNRFWEKPEAYQATNGGETFTDLQKRVKSFLADLVTTHTSGTILAVTHAVVIKMILMLVRENQLAHLWEPPFINGGSLTFLECTNKWRIVFAGKTVTESENR</sequence>
<dbReference type="Proteomes" id="UP001179280">
    <property type="component" value="Unassembled WGS sequence"/>
</dbReference>
<evidence type="ECO:0000313" key="3">
    <source>
        <dbReference type="EMBL" id="MBM7839646.1"/>
    </source>
</evidence>
<dbReference type="GO" id="GO:0004619">
    <property type="term" value="F:phosphoglycerate mutase activity"/>
    <property type="evidence" value="ECO:0007669"/>
    <property type="project" value="UniProtKB-EC"/>
</dbReference>
<dbReference type="SMART" id="SM00855">
    <property type="entry name" value="PGAM"/>
    <property type="match status" value="1"/>
</dbReference>
<dbReference type="SUPFAM" id="SSF53254">
    <property type="entry name" value="Phosphoglycerate mutase-like"/>
    <property type="match status" value="1"/>
</dbReference>
<dbReference type="CDD" id="cd07067">
    <property type="entry name" value="HP_PGM_like"/>
    <property type="match status" value="1"/>
</dbReference>
<comment type="caution">
    <text evidence="3">The sequence shown here is derived from an EMBL/GenBank/DDBJ whole genome shotgun (WGS) entry which is preliminary data.</text>
</comment>
<dbReference type="PANTHER" id="PTHR48100">
    <property type="entry name" value="BROAD-SPECIFICITY PHOSPHATASE YOR283W-RELATED"/>
    <property type="match status" value="1"/>
</dbReference>
<dbReference type="EMBL" id="JAFBCV010000009">
    <property type="protein sequence ID" value="MBM7839646.1"/>
    <property type="molecule type" value="Genomic_DNA"/>
</dbReference>
<organism evidence="3 4">
    <name type="scientific">Shouchella xiaoxiensis</name>
    <dbReference type="NCBI Taxonomy" id="766895"/>
    <lineage>
        <taxon>Bacteria</taxon>
        <taxon>Bacillati</taxon>
        <taxon>Bacillota</taxon>
        <taxon>Bacilli</taxon>
        <taxon>Bacillales</taxon>
        <taxon>Bacillaceae</taxon>
        <taxon>Shouchella</taxon>
    </lineage>
</organism>
<dbReference type="Pfam" id="PF00300">
    <property type="entry name" value="His_Phos_1"/>
    <property type="match status" value="1"/>
</dbReference>
<evidence type="ECO:0000256" key="1">
    <source>
        <dbReference type="ARBA" id="ARBA00023152"/>
    </source>
</evidence>
<dbReference type="InterPro" id="IPR050275">
    <property type="entry name" value="PGM_Phosphatase"/>
</dbReference>
<keyword evidence="2 3" id="KW-0413">Isomerase</keyword>
<keyword evidence="4" id="KW-1185">Reference proteome</keyword>
<keyword evidence="1" id="KW-0324">Glycolysis</keyword>
<dbReference type="InterPro" id="IPR013078">
    <property type="entry name" value="His_Pase_superF_clade-1"/>
</dbReference>
<name>A0ABS2SVU2_9BACI</name>
<reference evidence="3" key="1">
    <citation type="submission" date="2021-01" db="EMBL/GenBank/DDBJ databases">
        <title>Genomic Encyclopedia of Type Strains, Phase IV (KMG-IV): sequencing the most valuable type-strain genomes for metagenomic binning, comparative biology and taxonomic classification.</title>
        <authorList>
            <person name="Goeker M."/>
        </authorList>
    </citation>
    <scope>NUCLEOTIDE SEQUENCE</scope>
    <source>
        <strain evidence="3">DSM 21943</strain>
    </source>
</reference>
<dbReference type="InterPro" id="IPR001345">
    <property type="entry name" value="PG/BPGM_mutase_AS"/>
</dbReference>
<accession>A0ABS2SVU2</accession>
<protein>
    <submittedName>
        <fullName evidence="3">Phosphoglycerate mutase</fullName>
        <ecNumber evidence="3">5.4.2.12</ecNumber>
    </submittedName>
</protein>
<dbReference type="EC" id="5.4.2.12" evidence="3"/>
<dbReference type="Gene3D" id="3.40.50.1240">
    <property type="entry name" value="Phosphoglycerate mutase-like"/>
    <property type="match status" value="1"/>
</dbReference>
<dbReference type="RefSeq" id="WP_204466844.1">
    <property type="nucleotide sequence ID" value="NZ_JAFBCV010000009.1"/>
</dbReference>
<dbReference type="PROSITE" id="PS00175">
    <property type="entry name" value="PG_MUTASE"/>
    <property type="match status" value="1"/>
</dbReference>
<dbReference type="PANTHER" id="PTHR48100:SF1">
    <property type="entry name" value="HISTIDINE PHOSPHATASE FAMILY PROTEIN-RELATED"/>
    <property type="match status" value="1"/>
</dbReference>
<dbReference type="InterPro" id="IPR029033">
    <property type="entry name" value="His_PPase_superfam"/>
</dbReference>